<organism evidence="1">
    <name type="scientific">Timema genevievae</name>
    <name type="common">Walking stick</name>
    <dbReference type="NCBI Taxonomy" id="629358"/>
    <lineage>
        <taxon>Eukaryota</taxon>
        <taxon>Metazoa</taxon>
        <taxon>Ecdysozoa</taxon>
        <taxon>Arthropoda</taxon>
        <taxon>Hexapoda</taxon>
        <taxon>Insecta</taxon>
        <taxon>Pterygota</taxon>
        <taxon>Neoptera</taxon>
        <taxon>Polyneoptera</taxon>
        <taxon>Phasmatodea</taxon>
        <taxon>Timematodea</taxon>
        <taxon>Timematoidea</taxon>
        <taxon>Timematidae</taxon>
        <taxon>Timema</taxon>
    </lineage>
</organism>
<dbReference type="GO" id="GO:0005739">
    <property type="term" value="C:mitochondrion"/>
    <property type="evidence" value="ECO:0007669"/>
    <property type="project" value="TreeGrafter"/>
</dbReference>
<dbReference type="InterPro" id="IPR019362">
    <property type="entry name" value="MMADHC"/>
</dbReference>
<proteinExistence type="predicted"/>
<dbReference type="PANTHER" id="PTHR13192:SF3">
    <property type="entry name" value="COBALAMIN TRAFFICKING PROTEIN CBLD"/>
    <property type="match status" value="1"/>
</dbReference>
<evidence type="ECO:0000313" key="1">
    <source>
        <dbReference type="EMBL" id="CAD7588006.1"/>
    </source>
</evidence>
<sequence length="293" mass="32423">MRCRGDPSPPLSITAQRLSVVYRLVARVAPHEVGGDSPSTTTLVIALACGQDFDDSAAFGPSPNWELLGPPGYRFYMPGNVGPAWQNASTTVQLDDLRVSFKYEKPRGKSTVFTSTTTSMDCIAQECPMLLRQGVMELFPAMDVSNSNLTVVSLMQKVRGNEVEELAKHFVLAAQDICSKLKQAGFWADFINPFSGRPYLSPSNSLHYETDARFRCLGFHINEQANCKVISELKGARSFVEKRRIFQRRLRQTPDHPIGSVLATCDLQFNAASFLEDPHGDTQLTGFMPLTPV</sequence>
<name>A0A7R9PIS1_TIMGE</name>
<dbReference type="PANTHER" id="PTHR13192">
    <property type="entry name" value="MY011 PROTEIN"/>
    <property type="match status" value="1"/>
</dbReference>
<protein>
    <submittedName>
        <fullName evidence="1">Uncharacterized protein</fullName>
    </submittedName>
</protein>
<dbReference type="EMBL" id="OE839639">
    <property type="protein sequence ID" value="CAD7588006.1"/>
    <property type="molecule type" value="Genomic_DNA"/>
</dbReference>
<dbReference type="AlphaFoldDB" id="A0A7R9PIS1"/>
<dbReference type="Pfam" id="PF10229">
    <property type="entry name" value="MMADHC"/>
    <property type="match status" value="1"/>
</dbReference>
<dbReference type="GO" id="GO:0009235">
    <property type="term" value="P:cobalamin metabolic process"/>
    <property type="evidence" value="ECO:0007669"/>
    <property type="project" value="InterPro"/>
</dbReference>
<accession>A0A7R9PIS1</accession>
<gene>
    <name evidence="1" type="ORF">TGEB3V08_LOCUS2133</name>
</gene>
<reference evidence="1" key="1">
    <citation type="submission" date="2020-11" db="EMBL/GenBank/DDBJ databases">
        <authorList>
            <person name="Tran Van P."/>
        </authorList>
    </citation>
    <scope>NUCLEOTIDE SEQUENCE</scope>
</reference>